<evidence type="ECO:0000256" key="1">
    <source>
        <dbReference type="ARBA" id="ARBA00004141"/>
    </source>
</evidence>
<sequence length="484" mass="52263">MAASTTWEKPHSDPNIASTSEIIVVSWSGPADPGNPLNWPQSRKWFTTILTSFGGLVTLMSGAMLAPALSAIGHDLQISVEETSMALSIYILAFAFGPMVLAPCSEVFGRRPIWIFGSAWYVVWNTACGVSRSKSLLIVGRLMSGLGASAEFAVSGSIAADCWSADERGKSMAIGAFIPLLGPALGPIIGGIMVDALNWRWTFYALSIFEAVVVLLFIIGLPETHAQTLLSRKAAILRAMTGERFYAQDELTCPTVVERLQLGLLRPTRLLCTQPALQLAAITSAYQFGLLYVVLSTFSELWTGRYKHSSTASGLHYIAIVIGYLIALQGGSWATDHIWRRLKETGAGIARPENRVPMMLPGAVLMPAGLLWYGWAAQRMVHWIMPDVGIAIFGCGYITSSYSVQAYVIEAFDGYTASAGAASRLLSSVFAFAFPIFAPALYSSLGYGYGNTILAGLAMALGVSAPWVLWTYGEKLRKMGRAIR</sequence>
<evidence type="ECO:0000313" key="7">
    <source>
        <dbReference type="EMBL" id="PSN59847.1"/>
    </source>
</evidence>
<dbReference type="AlphaFoldDB" id="A0A2T2N337"/>
<dbReference type="OrthoDB" id="6770063at2759"/>
<dbReference type="GO" id="GO:0016020">
    <property type="term" value="C:membrane"/>
    <property type="evidence" value="ECO:0007669"/>
    <property type="project" value="UniProtKB-SubCell"/>
</dbReference>
<feature type="transmembrane region" description="Helical" evidence="5">
    <location>
        <begin position="203"/>
        <end position="222"/>
    </location>
</feature>
<reference evidence="7 8" key="1">
    <citation type="journal article" date="2018" name="Front. Microbiol.">
        <title>Genome-Wide Analysis of Corynespora cassiicola Leaf Fall Disease Putative Effectors.</title>
        <authorList>
            <person name="Lopez D."/>
            <person name="Ribeiro S."/>
            <person name="Label P."/>
            <person name="Fumanal B."/>
            <person name="Venisse J.S."/>
            <person name="Kohler A."/>
            <person name="de Oliveira R.R."/>
            <person name="Labutti K."/>
            <person name="Lipzen A."/>
            <person name="Lail K."/>
            <person name="Bauer D."/>
            <person name="Ohm R.A."/>
            <person name="Barry K.W."/>
            <person name="Spatafora J."/>
            <person name="Grigoriev I.V."/>
            <person name="Martin F.M."/>
            <person name="Pujade-Renaud V."/>
        </authorList>
    </citation>
    <scope>NUCLEOTIDE SEQUENCE [LARGE SCALE GENOMIC DNA]</scope>
    <source>
        <strain evidence="7 8">Philippines</strain>
    </source>
</reference>
<dbReference type="CDD" id="cd17323">
    <property type="entry name" value="MFS_Tpo1_MDR_like"/>
    <property type="match status" value="1"/>
</dbReference>
<feature type="transmembrane region" description="Helical" evidence="5">
    <location>
        <begin position="388"/>
        <end position="409"/>
    </location>
</feature>
<evidence type="ECO:0000256" key="4">
    <source>
        <dbReference type="ARBA" id="ARBA00023136"/>
    </source>
</evidence>
<feature type="domain" description="Major facilitator superfamily (MFS) profile" evidence="6">
    <location>
        <begin position="47"/>
        <end position="474"/>
    </location>
</feature>
<dbReference type="PROSITE" id="PS00216">
    <property type="entry name" value="SUGAR_TRANSPORT_1"/>
    <property type="match status" value="1"/>
</dbReference>
<dbReference type="Gene3D" id="1.20.1250.20">
    <property type="entry name" value="MFS general substrate transporter like domains"/>
    <property type="match status" value="1"/>
</dbReference>
<dbReference type="GO" id="GO:0140115">
    <property type="term" value="P:export across plasma membrane"/>
    <property type="evidence" value="ECO:0007669"/>
    <property type="project" value="UniProtKB-ARBA"/>
</dbReference>
<dbReference type="GO" id="GO:0042908">
    <property type="term" value="P:xenobiotic transport"/>
    <property type="evidence" value="ECO:0007669"/>
    <property type="project" value="UniProtKB-ARBA"/>
</dbReference>
<evidence type="ECO:0000313" key="8">
    <source>
        <dbReference type="Proteomes" id="UP000240883"/>
    </source>
</evidence>
<feature type="transmembrane region" description="Helical" evidence="5">
    <location>
        <begin position="84"/>
        <end position="101"/>
    </location>
</feature>
<feature type="transmembrane region" description="Helical" evidence="5">
    <location>
        <begin position="45"/>
        <end position="72"/>
    </location>
</feature>
<evidence type="ECO:0000256" key="5">
    <source>
        <dbReference type="SAM" id="Phobius"/>
    </source>
</evidence>
<dbReference type="InterPro" id="IPR005829">
    <property type="entry name" value="Sugar_transporter_CS"/>
</dbReference>
<evidence type="ECO:0000256" key="3">
    <source>
        <dbReference type="ARBA" id="ARBA00022989"/>
    </source>
</evidence>
<dbReference type="PROSITE" id="PS50850">
    <property type="entry name" value="MFS"/>
    <property type="match status" value="1"/>
</dbReference>
<dbReference type="InterPro" id="IPR020846">
    <property type="entry name" value="MFS_dom"/>
</dbReference>
<proteinExistence type="predicted"/>
<dbReference type="PANTHER" id="PTHR23502">
    <property type="entry name" value="MAJOR FACILITATOR SUPERFAMILY"/>
    <property type="match status" value="1"/>
</dbReference>
<keyword evidence="4 5" id="KW-0472">Membrane</keyword>
<dbReference type="Proteomes" id="UP000240883">
    <property type="component" value="Unassembled WGS sequence"/>
</dbReference>
<dbReference type="Pfam" id="PF07690">
    <property type="entry name" value="MFS_1"/>
    <property type="match status" value="1"/>
</dbReference>
<keyword evidence="2 5" id="KW-0812">Transmembrane</keyword>
<feature type="transmembrane region" description="Helical" evidence="5">
    <location>
        <begin position="173"/>
        <end position="197"/>
    </location>
</feature>
<keyword evidence="3 5" id="KW-1133">Transmembrane helix</keyword>
<name>A0A2T2N337_CORCC</name>
<feature type="transmembrane region" description="Helical" evidence="5">
    <location>
        <begin position="421"/>
        <end position="442"/>
    </location>
</feature>
<feature type="transmembrane region" description="Helical" evidence="5">
    <location>
        <begin position="315"/>
        <end position="335"/>
    </location>
</feature>
<feature type="transmembrane region" description="Helical" evidence="5">
    <location>
        <begin position="276"/>
        <end position="295"/>
    </location>
</feature>
<dbReference type="InterPro" id="IPR011701">
    <property type="entry name" value="MFS"/>
</dbReference>
<feature type="transmembrane region" description="Helical" evidence="5">
    <location>
        <begin position="356"/>
        <end position="376"/>
    </location>
</feature>
<evidence type="ECO:0000259" key="6">
    <source>
        <dbReference type="PROSITE" id="PS50850"/>
    </source>
</evidence>
<evidence type="ECO:0000256" key="2">
    <source>
        <dbReference type="ARBA" id="ARBA00022692"/>
    </source>
</evidence>
<comment type="subcellular location">
    <subcellularLocation>
        <location evidence="1">Membrane</location>
        <topology evidence="1">Multi-pass membrane protein</topology>
    </subcellularLocation>
</comment>
<dbReference type="InterPro" id="IPR036259">
    <property type="entry name" value="MFS_trans_sf"/>
</dbReference>
<accession>A0A2T2N337</accession>
<protein>
    <submittedName>
        <fullName evidence="7">Major facilitator superfamily transporter</fullName>
    </submittedName>
</protein>
<organism evidence="7 8">
    <name type="scientific">Corynespora cassiicola Philippines</name>
    <dbReference type="NCBI Taxonomy" id="1448308"/>
    <lineage>
        <taxon>Eukaryota</taxon>
        <taxon>Fungi</taxon>
        <taxon>Dikarya</taxon>
        <taxon>Ascomycota</taxon>
        <taxon>Pezizomycotina</taxon>
        <taxon>Dothideomycetes</taxon>
        <taxon>Pleosporomycetidae</taxon>
        <taxon>Pleosporales</taxon>
        <taxon>Corynesporascaceae</taxon>
        <taxon>Corynespora</taxon>
    </lineage>
</organism>
<dbReference type="STRING" id="1448308.A0A2T2N337"/>
<dbReference type="GO" id="GO:0022857">
    <property type="term" value="F:transmembrane transporter activity"/>
    <property type="evidence" value="ECO:0007669"/>
    <property type="project" value="InterPro"/>
</dbReference>
<gene>
    <name evidence="7" type="ORF">BS50DRAFT_604986</name>
</gene>
<dbReference type="PANTHER" id="PTHR23502:SF60">
    <property type="entry name" value="MAJOR FACILITATOR SUPERFAMILY (MFS) PROFILE DOMAIN-CONTAINING PROTEIN-RELATED"/>
    <property type="match status" value="1"/>
</dbReference>
<dbReference type="EMBL" id="KZ678152">
    <property type="protein sequence ID" value="PSN59847.1"/>
    <property type="molecule type" value="Genomic_DNA"/>
</dbReference>
<feature type="transmembrane region" description="Helical" evidence="5">
    <location>
        <begin position="448"/>
        <end position="472"/>
    </location>
</feature>
<dbReference type="SUPFAM" id="SSF103473">
    <property type="entry name" value="MFS general substrate transporter"/>
    <property type="match status" value="1"/>
</dbReference>
<keyword evidence="8" id="KW-1185">Reference proteome</keyword>